<keyword evidence="1" id="KW-0472">Membrane</keyword>
<feature type="non-terminal residue" evidence="2">
    <location>
        <position position="1"/>
    </location>
</feature>
<keyword evidence="1" id="KW-1133">Transmembrane helix</keyword>
<name>A0A0F8ZG56_9ZZZZ</name>
<reference evidence="2" key="1">
    <citation type="journal article" date="2015" name="Nature">
        <title>Complex archaea that bridge the gap between prokaryotes and eukaryotes.</title>
        <authorList>
            <person name="Spang A."/>
            <person name="Saw J.H."/>
            <person name="Jorgensen S.L."/>
            <person name="Zaremba-Niedzwiedzka K."/>
            <person name="Martijn J."/>
            <person name="Lind A.E."/>
            <person name="van Eijk R."/>
            <person name="Schleper C."/>
            <person name="Guy L."/>
            <person name="Ettema T.J."/>
        </authorList>
    </citation>
    <scope>NUCLEOTIDE SEQUENCE</scope>
</reference>
<keyword evidence="1" id="KW-0812">Transmembrane</keyword>
<comment type="caution">
    <text evidence="2">The sequence shown here is derived from an EMBL/GenBank/DDBJ whole genome shotgun (WGS) entry which is preliminary data.</text>
</comment>
<evidence type="ECO:0000313" key="2">
    <source>
        <dbReference type="EMBL" id="KKK65409.1"/>
    </source>
</evidence>
<protein>
    <submittedName>
        <fullName evidence="2">Uncharacterized protein</fullName>
    </submittedName>
</protein>
<proteinExistence type="predicted"/>
<sequence>ADPGGDIFLEFGGDVSPGVVIDTAAFTAVRATISVIGLIIYGVILNS</sequence>
<evidence type="ECO:0000256" key="1">
    <source>
        <dbReference type="SAM" id="Phobius"/>
    </source>
</evidence>
<organism evidence="2">
    <name type="scientific">marine sediment metagenome</name>
    <dbReference type="NCBI Taxonomy" id="412755"/>
    <lineage>
        <taxon>unclassified sequences</taxon>
        <taxon>metagenomes</taxon>
        <taxon>ecological metagenomes</taxon>
    </lineage>
</organism>
<dbReference type="AlphaFoldDB" id="A0A0F8ZG56"/>
<gene>
    <name evidence="2" type="ORF">LCGC14_2974410</name>
</gene>
<feature type="transmembrane region" description="Helical" evidence="1">
    <location>
        <begin position="24"/>
        <end position="44"/>
    </location>
</feature>
<dbReference type="EMBL" id="LAZR01060568">
    <property type="protein sequence ID" value="KKK65409.1"/>
    <property type="molecule type" value="Genomic_DNA"/>
</dbReference>
<accession>A0A0F8ZG56</accession>